<organism evidence="4 5">
    <name type="scientific">Microctonus hyperodae</name>
    <name type="common">Parasitoid wasp</name>
    <dbReference type="NCBI Taxonomy" id="165561"/>
    <lineage>
        <taxon>Eukaryota</taxon>
        <taxon>Metazoa</taxon>
        <taxon>Ecdysozoa</taxon>
        <taxon>Arthropoda</taxon>
        <taxon>Hexapoda</taxon>
        <taxon>Insecta</taxon>
        <taxon>Pterygota</taxon>
        <taxon>Neoptera</taxon>
        <taxon>Endopterygota</taxon>
        <taxon>Hymenoptera</taxon>
        <taxon>Apocrita</taxon>
        <taxon>Ichneumonoidea</taxon>
        <taxon>Braconidae</taxon>
        <taxon>Euphorinae</taxon>
        <taxon>Microctonus</taxon>
    </lineage>
</organism>
<evidence type="ECO:0000313" key="4">
    <source>
        <dbReference type="EMBL" id="KAK0182104.1"/>
    </source>
</evidence>
<sequence length="279" mass="29971">MAFIKLLISTLAILAVVNKVNCIPKYNAGGFVPSSVDYYDKMAKSHDQMAVASEMQMKNETNVSTSRSSNSNDNDSATQRSQEPRFGFTNVGSTGSGYAMSPYGPAKVDLGGLILGAVIGVGTILIIPKLLYIISGSYGAYARSDEGGFTQSMTKLDDILAHHGIDTTSCMQRAVCTYARKSSENSRNDNDINDDNNEKLSSFEKIIDTVTNNQIFRTAMRGTAVQEAIEAGRKSQNCSRIYRQCGFSMESIIGLMSNVITSVTSDNSRPTGPSATAAA</sequence>
<evidence type="ECO:0000256" key="2">
    <source>
        <dbReference type="SAM" id="Phobius"/>
    </source>
</evidence>
<keyword evidence="3" id="KW-0732">Signal</keyword>
<name>A0AA39G7K4_MICHY</name>
<feature type="region of interest" description="Disordered" evidence="1">
    <location>
        <begin position="58"/>
        <end position="87"/>
    </location>
</feature>
<comment type="caution">
    <text evidence="4">The sequence shown here is derived from an EMBL/GenBank/DDBJ whole genome shotgun (WGS) entry which is preliminary data.</text>
</comment>
<dbReference type="AlphaFoldDB" id="A0AA39G7K4"/>
<feature type="signal peptide" evidence="3">
    <location>
        <begin position="1"/>
        <end position="22"/>
    </location>
</feature>
<keyword evidence="2" id="KW-0472">Membrane</keyword>
<evidence type="ECO:0000256" key="1">
    <source>
        <dbReference type="SAM" id="MobiDB-lite"/>
    </source>
</evidence>
<gene>
    <name evidence="4" type="ORF">PV327_000273</name>
</gene>
<accession>A0AA39G7K4</accession>
<protein>
    <submittedName>
        <fullName evidence="4">Uncharacterized protein</fullName>
    </submittedName>
</protein>
<keyword evidence="2" id="KW-1133">Transmembrane helix</keyword>
<dbReference type="EMBL" id="JAQQBR010000001">
    <property type="protein sequence ID" value="KAK0182104.1"/>
    <property type="molecule type" value="Genomic_DNA"/>
</dbReference>
<dbReference type="Proteomes" id="UP001168972">
    <property type="component" value="Unassembled WGS sequence"/>
</dbReference>
<dbReference type="InterPro" id="IPR006631">
    <property type="entry name" value="DM4_12"/>
</dbReference>
<feature type="transmembrane region" description="Helical" evidence="2">
    <location>
        <begin position="110"/>
        <end position="134"/>
    </location>
</feature>
<feature type="compositionally biased region" description="Low complexity" evidence="1">
    <location>
        <begin position="59"/>
        <end position="76"/>
    </location>
</feature>
<proteinExistence type="predicted"/>
<reference evidence="4" key="1">
    <citation type="journal article" date="2023" name="bioRxiv">
        <title>Scaffold-level genome assemblies of two parasitoid biocontrol wasps reveal the parthenogenesis mechanism and an associated novel virus.</title>
        <authorList>
            <person name="Inwood S."/>
            <person name="Skelly J."/>
            <person name="Guhlin J."/>
            <person name="Harrop T."/>
            <person name="Goldson S."/>
            <person name="Dearden P."/>
        </authorList>
    </citation>
    <scope>NUCLEOTIDE SEQUENCE</scope>
    <source>
        <strain evidence="4">Lincoln</strain>
        <tissue evidence="4">Whole body</tissue>
    </source>
</reference>
<keyword evidence="5" id="KW-1185">Reference proteome</keyword>
<reference evidence="4" key="2">
    <citation type="submission" date="2023-03" db="EMBL/GenBank/DDBJ databases">
        <authorList>
            <person name="Inwood S.N."/>
            <person name="Skelly J.G."/>
            <person name="Guhlin J."/>
            <person name="Harrop T.W.R."/>
            <person name="Goldson S.G."/>
            <person name="Dearden P.K."/>
        </authorList>
    </citation>
    <scope>NUCLEOTIDE SEQUENCE</scope>
    <source>
        <strain evidence="4">Lincoln</strain>
        <tissue evidence="4">Whole body</tissue>
    </source>
</reference>
<evidence type="ECO:0000256" key="3">
    <source>
        <dbReference type="SAM" id="SignalP"/>
    </source>
</evidence>
<keyword evidence="2" id="KW-0812">Transmembrane</keyword>
<dbReference type="Pfam" id="PF07841">
    <property type="entry name" value="DM4_12"/>
    <property type="match status" value="1"/>
</dbReference>
<feature type="chain" id="PRO_5041213792" evidence="3">
    <location>
        <begin position="23"/>
        <end position="279"/>
    </location>
</feature>
<evidence type="ECO:0000313" key="5">
    <source>
        <dbReference type="Proteomes" id="UP001168972"/>
    </source>
</evidence>